<sequence>MEAFPRRSFRAESKPHMQSAALPVLSPLQVQDLFAARLEEICTSFEAWHYPLLVGGKLGTAVPGDERDALQLSLTDASFGTAISVDIRSVAFEASGAVAGDEVRVSGFLRARGQRGQAVLRFEAIAIERCDPARELAVQSEKKILDALRRLPATRGVYPELEAFSMLVIYPESERDGALAQFRSALGGGLYADCSRFVGLDHEAPHRLLAAIETCRETVLVLITGVKGFPSVWFDDALLLEALSRVGAYRVLALEDHHGLAWAARIVDQSVTSAEEAARHIRAKNGRLWHAQEEERAQMEEITALRESVEGLSLIKPALSVQARLGIACFIFLAGIVFALVISSFK</sequence>
<dbReference type="Proteomes" id="UP001062443">
    <property type="component" value="Unassembled WGS sequence"/>
</dbReference>
<evidence type="ECO:0000256" key="1">
    <source>
        <dbReference type="SAM" id="Phobius"/>
    </source>
</evidence>
<dbReference type="RefSeq" id="WP_068170245.1">
    <property type="nucleotide sequence ID" value="NZ_BAQB01000009.1"/>
</dbReference>
<dbReference type="EMBL" id="BAQB01000009">
    <property type="protein sequence ID" value="GBR45804.1"/>
    <property type="molecule type" value="Genomic_DNA"/>
</dbReference>
<keyword evidence="1" id="KW-1133">Transmembrane helix</keyword>
<comment type="caution">
    <text evidence="2">The sequence shown here is derived from an EMBL/GenBank/DDBJ whole genome shotgun (WGS) entry which is preliminary data.</text>
</comment>
<proteinExistence type="predicted"/>
<organism evidence="2 3">
    <name type="scientific">Neokomagataea tanensis NBRC 106556</name>
    <dbReference type="NCBI Taxonomy" id="1223519"/>
    <lineage>
        <taxon>Bacteria</taxon>
        <taxon>Pseudomonadati</taxon>
        <taxon>Pseudomonadota</taxon>
        <taxon>Alphaproteobacteria</taxon>
        <taxon>Acetobacterales</taxon>
        <taxon>Acetobacteraceae</taxon>
        <taxon>Neokomagataea</taxon>
    </lineage>
</organism>
<gene>
    <name evidence="2" type="ORF">AA106556_0897</name>
</gene>
<keyword evidence="3" id="KW-1185">Reference proteome</keyword>
<keyword evidence="1" id="KW-0472">Membrane</keyword>
<protein>
    <submittedName>
        <fullName evidence="2">Exodeoxyribonuclease VII large subunit</fullName>
    </submittedName>
</protein>
<name>A0ABQ0QIE5_9PROT</name>
<keyword evidence="1" id="KW-0812">Transmembrane</keyword>
<evidence type="ECO:0000313" key="2">
    <source>
        <dbReference type="EMBL" id="GBR45804.1"/>
    </source>
</evidence>
<reference evidence="2" key="1">
    <citation type="submission" date="2013-04" db="EMBL/GenBank/DDBJ databases">
        <title>The genome sequencing project of 58 acetic acid bacteria.</title>
        <authorList>
            <person name="Okamoto-Kainuma A."/>
            <person name="Ishikawa M."/>
            <person name="Umino S."/>
            <person name="Koizumi Y."/>
            <person name="Shiwa Y."/>
            <person name="Yoshikawa H."/>
            <person name="Matsutani M."/>
            <person name="Matsushita K."/>
        </authorList>
    </citation>
    <scope>NUCLEOTIDE SEQUENCE</scope>
    <source>
        <strain evidence="2">NBRC 106556</strain>
    </source>
</reference>
<evidence type="ECO:0000313" key="3">
    <source>
        <dbReference type="Proteomes" id="UP001062443"/>
    </source>
</evidence>
<accession>A0ABQ0QIE5</accession>
<feature type="transmembrane region" description="Helical" evidence="1">
    <location>
        <begin position="325"/>
        <end position="345"/>
    </location>
</feature>